<dbReference type="EMBL" id="CM003529">
    <property type="protein sequence ID" value="RCV13347.1"/>
    <property type="molecule type" value="Genomic_DNA"/>
</dbReference>
<dbReference type="KEGG" id="sita:101777648"/>
<reference evidence="7" key="1">
    <citation type="journal article" date="2012" name="Nat. Biotechnol.">
        <title>Reference genome sequence of the model plant Setaria.</title>
        <authorList>
            <person name="Bennetzen J.L."/>
            <person name="Schmutz J."/>
            <person name="Wang H."/>
            <person name="Percifield R."/>
            <person name="Hawkins J."/>
            <person name="Pontaroli A.C."/>
            <person name="Estep M."/>
            <person name="Feng L."/>
            <person name="Vaughn J.N."/>
            <person name="Grimwood J."/>
            <person name="Jenkins J."/>
            <person name="Barry K."/>
            <person name="Lindquist E."/>
            <person name="Hellsten U."/>
            <person name="Deshpande S."/>
            <person name="Wang X."/>
            <person name="Wu X."/>
            <person name="Mitros T."/>
            <person name="Triplett J."/>
            <person name="Yang X."/>
            <person name="Ye C.Y."/>
            <person name="Mauro-Herrera M."/>
            <person name="Wang L."/>
            <person name="Li P."/>
            <person name="Sharma M."/>
            <person name="Sharma R."/>
            <person name="Ronald P.C."/>
            <person name="Panaud O."/>
            <person name="Kellogg E.A."/>
            <person name="Brutnell T.P."/>
            <person name="Doust A.N."/>
            <person name="Tuskan G.A."/>
            <person name="Rokhsar D."/>
            <person name="Devos K.M."/>
        </authorList>
    </citation>
    <scope>NUCLEOTIDE SEQUENCE [LARGE SCALE GENOMIC DNA]</scope>
    <source>
        <strain evidence="7">Yugu1</strain>
    </source>
</reference>
<sequence length="202" mass="22731">MPPYRLPLYHRQSPVVRCINFLCAVVLTLVLIAGIILFVLWLSLRPHRPRFYLADFSIPNANRQSGLANLPVRFAVGEHNPNQKIGIYYEEIVASVYYGDVLVAKGPVMQPFYQPPKGDTPVLGQLTATGPNPTDSAAWGRFSGELSAGTVRMRLLLTSTVQFQVKVWDTKHHHMKAECDFKINGDGTLQQQDKNSQCELYF</sequence>
<evidence type="ECO:0000256" key="5">
    <source>
        <dbReference type="SAM" id="Phobius"/>
    </source>
</evidence>
<dbReference type="OrthoDB" id="779224at2759"/>
<evidence type="ECO:0000259" key="6">
    <source>
        <dbReference type="Pfam" id="PF03168"/>
    </source>
</evidence>
<protein>
    <recommendedName>
        <fullName evidence="6">Late embryogenesis abundant protein LEA-2 subgroup domain-containing protein</fullName>
    </recommendedName>
</protein>
<feature type="domain" description="Late embryogenesis abundant protein LEA-2 subgroup" evidence="6">
    <location>
        <begin position="80"/>
        <end position="179"/>
    </location>
</feature>
<evidence type="ECO:0000256" key="2">
    <source>
        <dbReference type="ARBA" id="ARBA00022692"/>
    </source>
</evidence>
<dbReference type="PANTHER" id="PTHR31415:SF124">
    <property type="entry name" value="OS07G0531500 PROTEIN"/>
    <property type="match status" value="1"/>
</dbReference>
<evidence type="ECO:0000256" key="4">
    <source>
        <dbReference type="ARBA" id="ARBA00023136"/>
    </source>
</evidence>
<reference evidence="7" key="2">
    <citation type="submission" date="2015-07" db="EMBL/GenBank/DDBJ databases">
        <authorList>
            <person name="Noorani M."/>
        </authorList>
    </citation>
    <scope>NUCLEOTIDE SEQUENCE</scope>
    <source>
        <strain evidence="7">Yugu1</strain>
    </source>
</reference>
<keyword evidence="4 5" id="KW-0472">Membrane</keyword>
<comment type="subcellular location">
    <subcellularLocation>
        <location evidence="1">Membrane</location>
        <topology evidence="1">Single-pass membrane protein</topology>
    </subcellularLocation>
</comment>
<accession>A0A368Q5P4</accession>
<evidence type="ECO:0000256" key="1">
    <source>
        <dbReference type="ARBA" id="ARBA00004167"/>
    </source>
</evidence>
<feature type="transmembrane region" description="Helical" evidence="5">
    <location>
        <begin position="21"/>
        <end position="44"/>
    </location>
</feature>
<dbReference type="GO" id="GO:0016020">
    <property type="term" value="C:membrane"/>
    <property type="evidence" value="ECO:0007669"/>
    <property type="project" value="UniProtKB-SubCell"/>
</dbReference>
<name>A0A368Q5P4_SETIT</name>
<gene>
    <name evidence="7" type="ORF">SETIT_2G338900v2</name>
</gene>
<keyword evidence="2 5" id="KW-0812">Transmembrane</keyword>
<dbReference type="InterPro" id="IPR044839">
    <property type="entry name" value="NDR1-like"/>
</dbReference>
<dbReference type="STRING" id="4555.A0A368Q5P4"/>
<dbReference type="GO" id="GO:0098542">
    <property type="term" value="P:defense response to other organism"/>
    <property type="evidence" value="ECO:0007669"/>
    <property type="project" value="InterPro"/>
</dbReference>
<proteinExistence type="predicted"/>
<dbReference type="AlphaFoldDB" id="A0A368Q5P4"/>
<keyword evidence="3 5" id="KW-1133">Transmembrane helix</keyword>
<dbReference type="Pfam" id="PF03168">
    <property type="entry name" value="LEA_2"/>
    <property type="match status" value="1"/>
</dbReference>
<organism evidence="7">
    <name type="scientific">Setaria italica</name>
    <name type="common">Foxtail millet</name>
    <name type="synonym">Panicum italicum</name>
    <dbReference type="NCBI Taxonomy" id="4555"/>
    <lineage>
        <taxon>Eukaryota</taxon>
        <taxon>Viridiplantae</taxon>
        <taxon>Streptophyta</taxon>
        <taxon>Embryophyta</taxon>
        <taxon>Tracheophyta</taxon>
        <taxon>Spermatophyta</taxon>
        <taxon>Magnoliopsida</taxon>
        <taxon>Liliopsida</taxon>
        <taxon>Poales</taxon>
        <taxon>Poaceae</taxon>
        <taxon>PACMAD clade</taxon>
        <taxon>Panicoideae</taxon>
        <taxon>Panicodae</taxon>
        <taxon>Paniceae</taxon>
        <taxon>Cenchrinae</taxon>
        <taxon>Setaria</taxon>
    </lineage>
</organism>
<evidence type="ECO:0000256" key="3">
    <source>
        <dbReference type="ARBA" id="ARBA00022989"/>
    </source>
</evidence>
<dbReference type="PANTHER" id="PTHR31415">
    <property type="entry name" value="OS05G0367900 PROTEIN"/>
    <property type="match status" value="1"/>
</dbReference>
<dbReference type="InterPro" id="IPR004864">
    <property type="entry name" value="LEA_2"/>
</dbReference>
<evidence type="ECO:0000313" key="7">
    <source>
        <dbReference type="EMBL" id="RCV13347.1"/>
    </source>
</evidence>